<keyword evidence="3" id="KW-1185">Reference proteome</keyword>
<reference evidence="2 3" key="1">
    <citation type="journal article" date="2015" name="Genome Announc.">
        <title>Draft Genome Sequence of Burkholderia sp. Strain PML1(12), an Ectomycorrhizosphere-Inhabiting Bacterium with Effective Mineral-Weathering Ability.</title>
        <authorList>
            <person name="Uroz S."/>
            <person name="Oger P."/>
        </authorList>
    </citation>
    <scope>NUCLEOTIDE SEQUENCE [LARGE SCALE GENOMIC DNA]</scope>
    <source>
        <strain evidence="3">PML1(12)</strain>
    </source>
</reference>
<gene>
    <name evidence="2" type="ORF">EOS_18745</name>
</gene>
<dbReference type="Pfam" id="PF13340">
    <property type="entry name" value="DUF4096"/>
    <property type="match status" value="1"/>
</dbReference>
<dbReference type="PANTHER" id="PTHR46637">
    <property type="entry name" value="TIS1421-TRANSPOSASE PROTEIN A"/>
    <property type="match status" value="1"/>
</dbReference>
<dbReference type="AlphaFoldDB" id="A0A0J1CVU8"/>
<accession>A0A0J1CVU8</accession>
<feature type="domain" description="Insertion element IS402-like" evidence="1">
    <location>
        <begin position="7"/>
        <end position="83"/>
    </location>
</feature>
<dbReference type="EMBL" id="AEJF01000118">
    <property type="protein sequence ID" value="KLU24694.1"/>
    <property type="molecule type" value="Genomic_DNA"/>
</dbReference>
<name>A0A0J1CVU8_9BURK</name>
<dbReference type="InterPro" id="IPR025161">
    <property type="entry name" value="IS402-like_dom"/>
</dbReference>
<proteinExistence type="predicted"/>
<dbReference type="Proteomes" id="UP000035963">
    <property type="component" value="Unassembled WGS sequence"/>
</dbReference>
<protein>
    <submittedName>
        <fullName evidence="2">Transposase</fullName>
    </submittedName>
</protein>
<evidence type="ECO:0000313" key="3">
    <source>
        <dbReference type="Proteomes" id="UP000035963"/>
    </source>
</evidence>
<dbReference type="InterPro" id="IPR052909">
    <property type="entry name" value="Transposase_6_like"/>
</dbReference>
<evidence type="ECO:0000259" key="1">
    <source>
        <dbReference type="Pfam" id="PF13340"/>
    </source>
</evidence>
<sequence>MPDDLIDDEFWSLIEPLLSTCASQDRRHVGRKPTPDRAVLTGIVFVLRSGIPWNLLPQEMGYGSGAVCWRRLISWQEAGIWPSIRETLLAELRRRGQFNEARAIADSLSIRDVLAGSKPAGVLRVSARSSENTPSNR</sequence>
<dbReference type="PANTHER" id="PTHR46637:SF1">
    <property type="entry name" value="BLL5188 PROTEIN"/>
    <property type="match status" value="1"/>
</dbReference>
<organism evidence="2 3">
    <name type="scientific">Caballeronia mineralivorans PML1(12)</name>
    <dbReference type="NCBI Taxonomy" id="908627"/>
    <lineage>
        <taxon>Bacteria</taxon>
        <taxon>Pseudomonadati</taxon>
        <taxon>Pseudomonadota</taxon>
        <taxon>Betaproteobacteria</taxon>
        <taxon>Burkholderiales</taxon>
        <taxon>Burkholderiaceae</taxon>
        <taxon>Caballeronia</taxon>
    </lineage>
</organism>
<comment type="caution">
    <text evidence="2">The sequence shown here is derived from an EMBL/GenBank/DDBJ whole genome shotgun (WGS) entry which is preliminary data.</text>
</comment>
<dbReference type="PATRIC" id="fig|908627.4.peg.4195"/>
<evidence type="ECO:0000313" key="2">
    <source>
        <dbReference type="EMBL" id="KLU24694.1"/>
    </source>
</evidence>